<dbReference type="PROSITE" id="PS50222">
    <property type="entry name" value="EF_HAND_2"/>
    <property type="match status" value="2"/>
</dbReference>
<organism evidence="3 4">
    <name type="scientific">Rhodoplanes elegans</name>
    <dbReference type="NCBI Taxonomy" id="29408"/>
    <lineage>
        <taxon>Bacteria</taxon>
        <taxon>Pseudomonadati</taxon>
        <taxon>Pseudomonadota</taxon>
        <taxon>Alphaproteobacteria</taxon>
        <taxon>Hyphomicrobiales</taxon>
        <taxon>Nitrobacteraceae</taxon>
        <taxon>Rhodoplanes</taxon>
    </lineage>
</organism>
<dbReference type="EMBL" id="NPEU01000782">
    <property type="protein sequence ID" value="RAI28118.1"/>
    <property type="molecule type" value="Genomic_DNA"/>
</dbReference>
<evidence type="ECO:0000313" key="3">
    <source>
        <dbReference type="EMBL" id="RAI28118.1"/>
    </source>
</evidence>
<evidence type="ECO:0000259" key="2">
    <source>
        <dbReference type="PROSITE" id="PS50222"/>
    </source>
</evidence>
<dbReference type="Gene3D" id="1.10.238.10">
    <property type="entry name" value="EF-hand"/>
    <property type="match status" value="2"/>
</dbReference>
<sequence>MFLTGSALSALDVLDTLKSLFGSNANTSQRAAGQFSVEEDGTGKTKTKKETTPGTGVVSSETMQALLALQAKNGGGPLASQAFARFDKDGSGRIDKTEFDDILTSLGGRPGGSSSTSLFKMLDTDEDGGVSQDELTSALSRRGNAAASGLRSDATVQEQFQRMLRQQLEMVATQPTGLAVKQLI</sequence>
<dbReference type="CDD" id="cd00051">
    <property type="entry name" value="EFh"/>
    <property type="match status" value="1"/>
</dbReference>
<feature type="domain" description="EF-hand" evidence="2">
    <location>
        <begin position="118"/>
        <end position="145"/>
    </location>
</feature>
<dbReference type="Proteomes" id="UP000248863">
    <property type="component" value="Unassembled WGS sequence"/>
</dbReference>
<gene>
    <name evidence="3" type="ORF">CH338_29600</name>
</gene>
<feature type="region of interest" description="Disordered" evidence="1">
    <location>
        <begin position="28"/>
        <end position="56"/>
    </location>
</feature>
<feature type="domain" description="EF-hand" evidence="2">
    <location>
        <begin position="81"/>
        <end position="109"/>
    </location>
</feature>
<evidence type="ECO:0000313" key="4">
    <source>
        <dbReference type="Proteomes" id="UP000248863"/>
    </source>
</evidence>
<name>A0A327JYF7_9BRAD</name>
<comment type="caution">
    <text evidence="3">The sequence shown here is derived from an EMBL/GenBank/DDBJ whole genome shotgun (WGS) entry which is preliminary data.</text>
</comment>
<dbReference type="InterPro" id="IPR011992">
    <property type="entry name" value="EF-hand-dom_pair"/>
</dbReference>
<dbReference type="InterPro" id="IPR002048">
    <property type="entry name" value="EF_hand_dom"/>
</dbReference>
<dbReference type="AlphaFoldDB" id="A0A327JYF7"/>
<dbReference type="InterPro" id="IPR018247">
    <property type="entry name" value="EF_Hand_1_Ca_BS"/>
</dbReference>
<dbReference type="PROSITE" id="PS00018">
    <property type="entry name" value="EF_HAND_1"/>
    <property type="match status" value="1"/>
</dbReference>
<dbReference type="SMART" id="SM00054">
    <property type="entry name" value="EFh"/>
    <property type="match status" value="2"/>
</dbReference>
<dbReference type="GO" id="GO:0005509">
    <property type="term" value="F:calcium ion binding"/>
    <property type="evidence" value="ECO:0007669"/>
    <property type="project" value="InterPro"/>
</dbReference>
<dbReference type="SUPFAM" id="SSF47473">
    <property type="entry name" value="EF-hand"/>
    <property type="match status" value="1"/>
</dbReference>
<proteinExistence type="predicted"/>
<evidence type="ECO:0000256" key="1">
    <source>
        <dbReference type="SAM" id="MobiDB-lite"/>
    </source>
</evidence>
<dbReference type="OrthoDB" id="8404005at2"/>
<keyword evidence="4" id="KW-1185">Reference proteome</keyword>
<reference evidence="3 4" key="1">
    <citation type="submission" date="2017-07" db="EMBL/GenBank/DDBJ databases">
        <title>Draft Genome Sequences of Select Purple Nonsulfur Bacteria.</title>
        <authorList>
            <person name="Lasarre B."/>
            <person name="Mckinlay J.B."/>
        </authorList>
    </citation>
    <scope>NUCLEOTIDE SEQUENCE [LARGE SCALE GENOMIC DNA]</scope>
    <source>
        <strain evidence="3 4">DSM 11907</strain>
    </source>
</reference>
<protein>
    <recommendedName>
        <fullName evidence="2">EF-hand domain-containing protein</fullName>
    </recommendedName>
</protein>
<dbReference type="Pfam" id="PF13499">
    <property type="entry name" value="EF-hand_7"/>
    <property type="match status" value="1"/>
</dbReference>
<dbReference type="RefSeq" id="WP_111360627.1">
    <property type="nucleotide sequence ID" value="NZ_NHSK01000184.1"/>
</dbReference>
<accession>A0A327JYF7</accession>